<proteinExistence type="predicted"/>
<evidence type="ECO:0000313" key="2">
    <source>
        <dbReference type="Proteomes" id="UP000243217"/>
    </source>
</evidence>
<dbReference type="OrthoDB" id="78864at2759"/>
<protein>
    <submittedName>
        <fullName evidence="1">Uncharacterized protein</fullName>
    </submittedName>
</protein>
<evidence type="ECO:0000313" key="1">
    <source>
        <dbReference type="EMBL" id="OQS06571.1"/>
    </source>
</evidence>
<dbReference type="EMBL" id="JNBS01000329">
    <property type="protein sequence ID" value="OQS06571.1"/>
    <property type="molecule type" value="Genomic_DNA"/>
</dbReference>
<name>A0A1W0A8S4_9STRA</name>
<gene>
    <name evidence="1" type="ORF">THRCLA_20350</name>
</gene>
<accession>A0A1W0A8S4</accession>
<organism evidence="1 2">
    <name type="scientific">Thraustotheca clavata</name>
    <dbReference type="NCBI Taxonomy" id="74557"/>
    <lineage>
        <taxon>Eukaryota</taxon>
        <taxon>Sar</taxon>
        <taxon>Stramenopiles</taxon>
        <taxon>Oomycota</taxon>
        <taxon>Saprolegniomycetes</taxon>
        <taxon>Saprolegniales</taxon>
        <taxon>Achlyaceae</taxon>
        <taxon>Thraustotheca</taxon>
    </lineage>
</organism>
<dbReference type="Proteomes" id="UP000243217">
    <property type="component" value="Unassembled WGS sequence"/>
</dbReference>
<reference evidence="1 2" key="1">
    <citation type="journal article" date="2014" name="Genome Biol. Evol.">
        <title>The secreted proteins of Achlya hypogyna and Thraustotheca clavata identify the ancestral oomycete secretome and reveal gene acquisitions by horizontal gene transfer.</title>
        <authorList>
            <person name="Misner I."/>
            <person name="Blouin N."/>
            <person name="Leonard G."/>
            <person name="Richards T.A."/>
            <person name="Lane C.E."/>
        </authorList>
    </citation>
    <scope>NUCLEOTIDE SEQUENCE [LARGE SCALE GENOMIC DNA]</scope>
    <source>
        <strain evidence="1 2">ATCC 34112</strain>
    </source>
</reference>
<dbReference type="AlphaFoldDB" id="A0A1W0A8S4"/>
<comment type="caution">
    <text evidence="1">The sequence shown here is derived from an EMBL/GenBank/DDBJ whole genome shotgun (WGS) entry which is preliminary data.</text>
</comment>
<keyword evidence="2" id="KW-1185">Reference proteome</keyword>
<sequence>MPKTTNKSENPRKRVLTELQLEINRIRSKKYYEDNREAVLAKLRENYNKNREGERKRHREKYARVKARKMCKKKLLNQQEIGVPPCLVHPLSIKFILN</sequence>